<dbReference type="Pfam" id="PF00132">
    <property type="entry name" value="Hexapep"/>
    <property type="match status" value="1"/>
</dbReference>
<dbReference type="InterPro" id="IPR050179">
    <property type="entry name" value="Trans_hexapeptide_repeat"/>
</dbReference>
<dbReference type="GO" id="GO:0016746">
    <property type="term" value="F:acyltransferase activity"/>
    <property type="evidence" value="ECO:0007669"/>
    <property type="project" value="UniProtKB-KW"/>
</dbReference>
<dbReference type="InterPro" id="IPR001451">
    <property type="entry name" value="Hexapep"/>
</dbReference>
<keyword evidence="3" id="KW-0677">Repeat</keyword>
<dbReference type="PROSITE" id="PS00101">
    <property type="entry name" value="HEXAPEP_TRANSFERASES"/>
    <property type="match status" value="1"/>
</dbReference>
<dbReference type="RefSeq" id="WP_133391033.1">
    <property type="nucleotide sequence ID" value="NZ_SMUW01000035.1"/>
</dbReference>
<evidence type="ECO:0000256" key="4">
    <source>
        <dbReference type="ARBA" id="ARBA00023315"/>
    </source>
</evidence>
<comment type="similarity">
    <text evidence="1">Belongs to the transferase hexapeptide repeat family.</text>
</comment>
<evidence type="ECO:0000256" key="1">
    <source>
        <dbReference type="ARBA" id="ARBA00007274"/>
    </source>
</evidence>
<name>A0A4V3AQM6_9BACT</name>
<gene>
    <name evidence="5" type="ORF">E1898_11950</name>
</gene>
<dbReference type="Proteomes" id="UP000295438">
    <property type="component" value="Unassembled WGS sequence"/>
</dbReference>
<dbReference type="SUPFAM" id="SSF51161">
    <property type="entry name" value="Trimeric LpxA-like enzymes"/>
    <property type="match status" value="1"/>
</dbReference>
<dbReference type="PANTHER" id="PTHR43300:SF11">
    <property type="entry name" value="ACETYLTRANSFERASE RV3034C-RELATED"/>
    <property type="match status" value="1"/>
</dbReference>
<evidence type="ECO:0000313" key="6">
    <source>
        <dbReference type="Proteomes" id="UP000295438"/>
    </source>
</evidence>
<evidence type="ECO:0000256" key="2">
    <source>
        <dbReference type="ARBA" id="ARBA00022679"/>
    </source>
</evidence>
<evidence type="ECO:0000256" key="3">
    <source>
        <dbReference type="ARBA" id="ARBA00022737"/>
    </source>
</evidence>
<dbReference type="AlphaFoldDB" id="A0A4V3AQM6"/>
<dbReference type="InterPro" id="IPR018357">
    <property type="entry name" value="Hexapep_transf_CS"/>
</dbReference>
<dbReference type="PANTHER" id="PTHR43300">
    <property type="entry name" value="ACETYLTRANSFERASE"/>
    <property type="match status" value="1"/>
</dbReference>
<sequence length="200" mass="22516">MFKWINKLVRIKAKKDRNSIYTKDSVSKKNCFFGDYTYGIPEILEWGEGATLTIGKFCSIAENVTIFLGGNHRIDWISTYPFNVLNNDFERAAKNVGHPATKGDVVIGNDVWIGRGAVILSGITIGDGAVIGANSVITKNIPAYEVYAGNPAKFIKKRFNDEEIDFLKELRWWDFSVSRINDIVDILQSSELSELKEMVK</sequence>
<dbReference type="CDD" id="cd03349">
    <property type="entry name" value="LbH_XAT"/>
    <property type="match status" value="1"/>
</dbReference>
<accession>A0A4V3AQM6</accession>
<keyword evidence="2 5" id="KW-0808">Transferase</keyword>
<keyword evidence="4" id="KW-0012">Acyltransferase</keyword>
<protein>
    <submittedName>
        <fullName evidence="5">CatB-related O-acetyltransferase</fullName>
    </submittedName>
</protein>
<dbReference type="InterPro" id="IPR011004">
    <property type="entry name" value="Trimer_LpxA-like_sf"/>
</dbReference>
<dbReference type="EMBL" id="SMUW01000035">
    <property type="protein sequence ID" value="TDK43317.1"/>
    <property type="molecule type" value="Genomic_DNA"/>
</dbReference>
<keyword evidence="6" id="KW-1185">Reference proteome</keyword>
<dbReference type="Gene3D" id="2.160.10.10">
    <property type="entry name" value="Hexapeptide repeat proteins"/>
    <property type="match status" value="1"/>
</dbReference>
<comment type="caution">
    <text evidence="5">The sequence shown here is derived from an EMBL/GenBank/DDBJ whole genome shotgun (WGS) entry which is preliminary data.</text>
</comment>
<reference evidence="5 6" key="1">
    <citation type="submission" date="2019-03" db="EMBL/GenBank/DDBJ databases">
        <title>Algoriphagus aquimaris sp. nov., isolated form marine sediment in Pohang, Korea.</title>
        <authorList>
            <person name="Kim J."/>
            <person name="Yoon S.-H."/>
            <person name="Lee S.-S."/>
        </authorList>
    </citation>
    <scope>NUCLEOTIDE SEQUENCE [LARGE SCALE GENOMIC DNA]</scope>
    <source>
        <strain evidence="5 6">F21</strain>
    </source>
</reference>
<organism evidence="5 6">
    <name type="scientific">Algoriphagus formosus</name>
    <dbReference type="NCBI Taxonomy" id="2007308"/>
    <lineage>
        <taxon>Bacteria</taxon>
        <taxon>Pseudomonadati</taxon>
        <taxon>Bacteroidota</taxon>
        <taxon>Cytophagia</taxon>
        <taxon>Cytophagales</taxon>
        <taxon>Cyclobacteriaceae</taxon>
        <taxon>Algoriphagus</taxon>
    </lineage>
</organism>
<proteinExistence type="inferred from homology"/>
<evidence type="ECO:0000313" key="5">
    <source>
        <dbReference type="EMBL" id="TDK43317.1"/>
    </source>
</evidence>